<evidence type="ECO:0000313" key="4">
    <source>
        <dbReference type="Proteomes" id="UP001291623"/>
    </source>
</evidence>
<dbReference type="InterPro" id="IPR040256">
    <property type="entry name" value="At4g02000-like"/>
</dbReference>
<comment type="caution">
    <text evidence="3">The sequence shown here is derived from an EMBL/GenBank/DDBJ whole genome shotgun (WGS) entry which is preliminary data.</text>
</comment>
<name>A0AAE1VGS4_9SOLA</name>
<evidence type="ECO:0000313" key="3">
    <source>
        <dbReference type="EMBL" id="KAK4363011.1"/>
    </source>
</evidence>
<sequence length="166" mass="19506">MELWVQIHDIVSGLRSERVARDIRNFLREFVRDDSKNYDLIWRDYMHVRVRIDVRLPLKCRMQVTIPGGDWITLTFKYERLGTFCFFCGLVGHSDKYCRGLYRISGITREQYLFGSWLRADTRASRHMAGARWIQPAADNQEREIPNRANPIFSHGMTTPKSPPGN</sequence>
<gene>
    <name evidence="3" type="ORF">RND71_018252</name>
</gene>
<dbReference type="AlphaFoldDB" id="A0AAE1VGS4"/>
<reference evidence="3" key="1">
    <citation type="submission" date="2023-12" db="EMBL/GenBank/DDBJ databases">
        <title>Genome assembly of Anisodus tanguticus.</title>
        <authorList>
            <person name="Wang Y.-J."/>
        </authorList>
    </citation>
    <scope>NUCLEOTIDE SEQUENCE</scope>
    <source>
        <strain evidence="3">KB-2021</strain>
        <tissue evidence="3">Leaf</tissue>
    </source>
</reference>
<feature type="domain" description="Zinc knuckle CX2CX4HX4C" evidence="2">
    <location>
        <begin position="52"/>
        <end position="99"/>
    </location>
</feature>
<dbReference type="EMBL" id="JAVYJV010000009">
    <property type="protein sequence ID" value="KAK4363011.1"/>
    <property type="molecule type" value="Genomic_DNA"/>
</dbReference>
<dbReference type="Pfam" id="PF14392">
    <property type="entry name" value="zf-CCHC_4"/>
    <property type="match status" value="1"/>
</dbReference>
<feature type="region of interest" description="Disordered" evidence="1">
    <location>
        <begin position="144"/>
        <end position="166"/>
    </location>
</feature>
<proteinExistence type="predicted"/>
<evidence type="ECO:0000259" key="2">
    <source>
        <dbReference type="Pfam" id="PF14392"/>
    </source>
</evidence>
<protein>
    <recommendedName>
        <fullName evidence="2">Zinc knuckle CX2CX4HX4C domain-containing protein</fullName>
    </recommendedName>
</protein>
<evidence type="ECO:0000256" key="1">
    <source>
        <dbReference type="SAM" id="MobiDB-lite"/>
    </source>
</evidence>
<accession>A0AAE1VGS4</accession>
<organism evidence="3 4">
    <name type="scientific">Anisodus tanguticus</name>
    <dbReference type="NCBI Taxonomy" id="243964"/>
    <lineage>
        <taxon>Eukaryota</taxon>
        <taxon>Viridiplantae</taxon>
        <taxon>Streptophyta</taxon>
        <taxon>Embryophyta</taxon>
        <taxon>Tracheophyta</taxon>
        <taxon>Spermatophyta</taxon>
        <taxon>Magnoliopsida</taxon>
        <taxon>eudicotyledons</taxon>
        <taxon>Gunneridae</taxon>
        <taxon>Pentapetalae</taxon>
        <taxon>asterids</taxon>
        <taxon>lamiids</taxon>
        <taxon>Solanales</taxon>
        <taxon>Solanaceae</taxon>
        <taxon>Solanoideae</taxon>
        <taxon>Hyoscyameae</taxon>
        <taxon>Anisodus</taxon>
    </lineage>
</organism>
<dbReference type="PANTHER" id="PTHR31286">
    <property type="entry name" value="GLYCINE-RICH CELL WALL STRUCTURAL PROTEIN 1.8-LIKE"/>
    <property type="match status" value="1"/>
</dbReference>
<dbReference type="Proteomes" id="UP001291623">
    <property type="component" value="Unassembled WGS sequence"/>
</dbReference>
<keyword evidence="4" id="KW-1185">Reference proteome</keyword>
<dbReference type="PANTHER" id="PTHR31286:SF153">
    <property type="entry name" value="DUF4283 DOMAIN PROTEIN"/>
    <property type="match status" value="1"/>
</dbReference>
<dbReference type="InterPro" id="IPR025836">
    <property type="entry name" value="Zn_knuckle_CX2CX4HX4C"/>
</dbReference>